<sequence length="270" mass="31717">MDIKLNVEGFVYNQEENKNKQKVFLIHGFGIDHRCFYYFIKQNPQYEIHAVNIPGMHSNEDTKIKKRNLKMKCIANAIAEYIKEKNLTDLILIGHSLGGALAIIINSLLPEKTIKKLILLAPYNITSLPKIVDKPFYMHFKSKASFERLQDITFHNYQKVKENINSDIYFSEVTKFVKKNKQNLITIAVEMIRPTFFKLIDNSLKTVNIPMYLWLGEYDTFVENKFTLRHFSKFVKNFKYDVFKNCGHAFFAENFKDFNDKVAEAINEDE</sequence>
<keyword evidence="2 4" id="KW-0378">Hydrolase</keyword>
<gene>
    <name evidence="4" type="ORF">EER00_04860</name>
</gene>
<feature type="domain" description="AB hydrolase-1" evidence="3">
    <location>
        <begin position="23"/>
        <end position="258"/>
    </location>
</feature>
<evidence type="ECO:0000256" key="2">
    <source>
        <dbReference type="ARBA" id="ARBA00022801"/>
    </source>
</evidence>
<reference evidence="5" key="1">
    <citation type="submission" date="2018-11" db="EMBL/GenBank/DDBJ databases">
        <title>The first complete genome sequence of Mycoplasma iowae strain 695.</title>
        <authorList>
            <person name="Ghanem M."/>
            <person name="El-Gazzar M."/>
        </authorList>
    </citation>
    <scope>NUCLEOTIDE SEQUENCE [LARGE SCALE GENOMIC DNA]</scope>
    <source>
        <strain evidence="5">695</strain>
    </source>
</reference>
<dbReference type="PANTHER" id="PTHR43798:SF31">
    <property type="entry name" value="AB HYDROLASE SUPERFAMILY PROTEIN YCLE"/>
    <property type="match status" value="1"/>
</dbReference>
<dbReference type="PANTHER" id="PTHR43798">
    <property type="entry name" value="MONOACYLGLYCEROL LIPASE"/>
    <property type="match status" value="1"/>
</dbReference>
<dbReference type="InterPro" id="IPR029058">
    <property type="entry name" value="AB_hydrolase_fold"/>
</dbReference>
<dbReference type="RefSeq" id="WP_004025269.1">
    <property type="nucleotide sequence ID" value="NZ_AGFP01000048.1"/>
</dbReference>
<dbReference type="InterPro" id="IPR050266">
    <property type="entry name" value="AB_hydrolase_sf"/>
</dbReference>
<protein>
    <submittedName>
        <fullName evidence="4">Alpha/beta hydrolase</fullName>
    </submittedName>
</protein>
<organism evidence="4 5">
    <name type="scientific">Malacoplasma iowae 695</name>
    <dbReference type="NCBI Taxonomy" id="1048830"/>
    <lineage>
        <taxon>Bacteria</taxon>
        <taxon>Bacillati</taxon>
        <taxon>Mycoplasmatota</taxon>
        <taxon>Mycoplasmoidales</taxon>
        <taxon>Mycoplasmoidaceae</taxon>
        <taxon>Malacoplasma</taxon>
    </lineage>
</organism>
<evidence type="ECO:0000313" key="5">
    <source>
        <dbReference type="Proteomes" id="UP000464283"/>
    </source>
</evidence>
<evidence type="ECO:0000256" key="1">
    <source>
        <dbReference type="ARBA" id="ARBA00006989"/>
    </source>
</evidence>
<dbReference type="EMBL" id="CP033512">
    <property type="protein sequence ID" value="QHG90186.1"/>
    <property type="molecule type" value="Genomic_DNA"/>
</dbReference>
<dbReference type="GeneID" id="96866506"/>
<dbReference type="Pfam" id="PF12697">
    <property type="entry name" value="Abhydrolase_6"/>
    <property type="match status" value="1"/>
</dbReference>
<evidence type="ECO:0000313" key="4">
    <source>
        <dbReference type="EMBL" id="QHG90186.1"/>
    </source>
</evidence>
<dbReference type="GO" id="GO:0016787">
    <property type="term" value="F:hydrolase activity"/>
    <property type="evidence" value="ECO:0007669"/>
    <property type="project" value="UniProtKB-KW"/>
</dbReference>
<dbReference type="OrthoDB" id="403987at2"/>
<dbReference type="Gene3D" id="3.40.50.1820">
    <property type="entry name" value="alpha/beta hydrolase"/>
    <property type="match status" value="1"/>
</dbReference>
<name>A0A6P1LCR5_MALIO</name>
<evidence type="ECO:0000259" key="3">
    <source>
        <dbReference type="Pfam" id="PF12697"/>
    </source>
</evidence>
<dbReference type="AlphaFoldDB" id="A0A6P1LCR5"/>
<comment type="similarity">
    <text evidence="1">Belongs to the lipase/esterase LIP3/BchO family.</text>
</comment>
<accession>A0A6P1LCR5</accession>
<proteinExistence type="inferred from homology"/>
<dbReference type="InterPro" id="IPR000073">
    <property type="entry name" value="AB_hydrolase_1"/>
</dbReference>
<dbReference type="Proteomes" id="UP000464283">
    <property type="component" value="Chromosome"/>
</dbReference>
<dbReference type="KEGG" id="miw:EER00_04860"/>
<dbReference type="SUPFAM" id="SSF53474">
    <property type="entry name" value="alpha/beta-Hydrolases"/>
    <property type="match status" value="1"/>
</dbReference>
<dbReference type="GO" id="GO:0016020">
    <property type="term" value="C:membrane"/>
    <property type="evidence" value="ECO:0007669"/>
    <property type="project" value="TreeGrafter"/>
</dbReference>